<gene>
    <name evidence="1" type="ORF">PAA8504_00406</name>
</gene>
<dbReference type="RefSeq" id="WP_281259929.1">
    <property type="nucleotide sequence ID" value="NZ_ONZF01000001.1"/>
</dbReference>
<proteinExistence type="predicted"/>
<evidence type="ECO:0000313" key="2">
    <source>
        <dbReference type="Proteomes" id="UP000244912"/>
    </source>
</evidence>
<accession>A0A2R8BR47</accession>
<dbReference type="AlphaFoldDB" id="A0A2R8BR47"/>
<sequence>MRIWFALAIAALIVLGAMAFLAARQPDNTLGLTAPVQGGRVLA</sequence>
<keyword evidence="2" id="KW-1185">Reference proteome</keyword>
<dbReference type="EMBL" id="ONZF01000001">
    <property type="protein sequence ID" value="SPJ22611.1"/>
    <property type="molecule type" value="Genomic_DNA"/>
</dbReference>
<evidence type="ECO:0000313" key="1">
    <source>
        <dbReference type="EMBL" id="SPJ22611.1"/>
    </source>
</evidence>
<reference evidence="1 2" key="1">
    <citation type="submission" date="2018-03" db="EMBL/GenBank/DDBJ databases">
        <authorList>
            <person name="Keele B.F."/>
        </authorList>
    </citation>
    <scope>NUCLEOTIDE SEQUENCE [LARGE SCALE GENOMIC DNA]</scope>
    <source>
        <strain evidence="1 2">CECT 8504</strain>
    </source>
</reference>
<organism evidence="1 2">
    <name type="scientific">Palleronia abyssalis</name>
    <dbReference type="NCBI Taxonomy" id="1501240"/>
    <lineage>
        <taxon>Bacteria</taxon>
        <taxon>Pseudomonadati</taxon>
        <taxon>Pseudomonadota</taxon>
        <taxon>Alphaproteobacteria</taxon>
        <taxon>Rhodobacterales</taxon>
        <taxon>Roseobacteraceae</taxon>
        <taxon>Palleronia</taxon>
    </lineage>
</organism>
<protein>
    <submittedName>
        <fullName evidence="1">Uncharacterized protein</fullName>
    </submittedName>
</protein>
<dbReference type="Proteomes" id="UP000244912">
    <property type="component" value="Unassembled WGS sequence"/>
</dbReference>
<name>A0A2R8BR47_9RHOB</name>